<dbReference type="PANTHER" id="PTHR33164">
    <property type="entry name" value="TRANSCRIPTIONAL REGULATOR, MARR FAMILY"/>
    <property type="match status" value="1"/>
</dbReference>
<dbReference type="AlphaFoldDB" id="A0A9D1S3U7"/>
<protein>
    <submittedName>
        <fullName evidence="2">MarR family transcriptional regulator</fullName>
    </submittedName>
</protein>
<gene>
    <name evidence="2" type="ORF">IAC52_04085</name>
</gene>
<evidence type="ECO:0000259" key="1">
    <source>
        <dbReference type="PROSITE" id="PS50995"/>
    </source>
</evidence>
<accession>A0A9D1S3U7</accession>
<reference evidence="2" key="2">
    <citation type="journal article" date="2021" name="PeerJ">
        <title>Extensive microbial diversity within the chicken gut microbiome revealed by metagenomics and culture.</title>
        <authorList>
            <person name="Gilroy R."/>
            <person name="Ravi A."/>
            <person name="Getino M."/>
            <person name="Pursley I."/>
            <person name="Horton D.L."/>
            <person name="Alikhan N.F."/>
            <person name="Baker D."/>
            <person name="Gharbi K."/>
            <person name="Hall N."/>
            <person name="Watson M."/>
            <person name="Adriaenssens E.M."/>
            <person name="Foster-Nyarko E."/>
            <person name="Jarju S."/>
            <person name="Secka A."/>
            <person name="Antonio M."/>
            <person name="Oren A."/>
            <person name="Chaudhuri R.R."/>
            <person name="La Ragione R."/>
            <person name="Hildebrand F."/>
            <person name="Pallen M.J."/>
        </authorList>
    </citation>
    <scope>NUCLEOTIDE SEQUENCE</scope>
    <source>
        <strain evidence="2">ChiGjej1B1-22543</strain>
    </source>
</reference>
<proteinExistence type="predicted"/>
<dbReference type="SMART" id="SM00347">
    <property type="entry name" value="HTH_MARR"/>
    <property type="match status" value="1"/>
</dbReference>
<dbReference type="Gene3D" id="1.10.10.10">
    <property type="entry name" value="Winged helix-like DNA-binding domain superfamily/Winged helix DNA-binding domain"/>
    <property type="match status" value="1"/>
</dbReference>
<dbReference type="InterPro" id="IPR036390">
    <property type="entry name" value="WH_DNA-bd_sf"/>
</dbReference>
<name>A0A9D1S3U7_9FIRM</name>
<dbReference type="PRINTS" id="PR00598">
    <property type="entry name" value="HTHMARR"/>
</dbReference>
<dbReference type="SUPFAM" id="SSF46785">
    <property type="entry name" value="Winged helix' DNA-binding domain"/>
    <property type="match status" value="1"/>
</dbReference>
<dbReference type="PANTHER" id="PTHR33164:SF99">
    <property type="entry name" value="MARR FAMILY REGULATORY PROTEIN"/>
    <property type="match status" value="1"/>
</dbReference>
<evidence type="ECO:0000313" key="3">
    <source>
        <dbReference type="Proteomes" id="UP000824070"/>
    </source>
</evidence>
<dbReference type="InterPro" id="IPR036388">
    <property type="entry name" value="WH-like_DNA-bd_sf"/>
</dbReference>
<sequence>MERIDPRIIRLADALTRLKERLRQGKLGFASEGEGALLLNIARHRGKLSFLQARKALSSVPSRVTALVKSLQEKGLVEKRQSEEDRRSRYLVLTAKGRDFVEEVKNEINDSFRDMFAKVGDDEVESFLSTLERIVS</sequence>
<reference evidence="2" key="1">
    <citation type="submission" date="2020-10" db="EMBL/GenBank/DDBJ databases">
        <authorList>
            <person name="Gilroy R."/>
        </authorList>
    </citation>
    <scope>NUCLEOTIDE SEQUENCE</scope>
    <source>
        <strain evidence="2">ChiGjej1B1-22543</strain>
    </source>
</reference>
<comment type="caution">
    <text evidence="2">The sequence shown here is derived from an EMBL/GenBank/DDBJ whole genome shotgun (WGS) entry which is preliminary data.</text>
</comment>
<dbReference type="EMBL" id="DVMV01000030">
    <property type="protein sequence ID" value="HIU45458.1"/>
    <property type="molecule type" value="Genomic_DNA"/>
</dbReference>
<feature type="domain" description="HTH marR-type" evidence="1">
    <location>
        <begin position="1"/>
        <end position="136"/>
    </location>
</feature>
<dbReference type="GO" id="GO:0006950">
    <property type="term" value="P:response to stress"/>
    <property type="evidence" value="ECO:0007669"/>
    <property type="project" value="TreeGrafter"/>
</dbReference>
<dbReference type="Pfam" id="PF12802">
    <property type="entry name" value="MarR_2"/>
    <property type="match status" value="1"/>
</dbReference>
<dbReference type="InterPro" id="IPR039422">
    <property type="entry name" value="MarR/SlyA-like"/>
</dbReference>
<dbReference type="GO" id="GO:0003700">
    <property type="term" value="F:DNA-binding transcription factor activity"/>
    <property type="evidence" value="ECO:0007669"/>
    <property type="project" value="InterPro"/>
</dbReference>
<dbReference type="PROSITE" id="PS50995">
    <property type="entry name" value="HTH_MARR_2"/>
    <property type="match status" value="1"/>
</dbReference>
<organism evidence="2 3">
    <name type="scientific">Candidatus Alloenteromonas pullicola</name>
    <dbReference type="NCBI Taxonomy" id="2840784"/>
    <lineage>
        <taxon>Bacteria</taxon>
        <taxon>Bacillati</taxon>
        <taxon>Bacillota</taxon>
        <taxon>Bacillota incertae sedis</taxon>
        <taxon>Candidatus Alloenteromonas</taxon>
    </lineage>
</organism>
<dbReference type="Proteomes" id="UP000824070">
    <property type="component" value="Unassembled WGS sequence"/>
</dbReference>
<evidence type="ECO:0000313" key="2">
    <source>
        <dbReference type="EMBL" id="HIU45458.1"/>
    </source>
</evidence>
<dbReference type="InterPro" id="IPR000835">
    <property type="entry name" value="HTH_MarR-typ"/>
</dbReference>